<protein>
    <submittedName>
        <fullName evidence="1">Uncharacterized protein</fullName>
    </submittedName>
</protein>
<name>A0ABM8E8B5_9HYPH</name>
<evidence type="ECO:0000313" key="1">
    <source>
        <dbReference type="EMBL" id="BDV34074.1"/>
    </source>
</evidence>
<gene>
    <name evidence="1" type="ORF">SS37A_16030</name>
</gene>
<dbReference type="Proteomes" id="UP001317629">
    <property type="component" value="Chromosome"/>
</dbReference>
<sequence>MNTANLQLEGIYVILAALLGALCEKGVFKREEIDGLLAKVEAALSEDPNRSEDMRGSNVEAICFPARFLRQAIHATSEEPSLSFVDIATRVGQMKREGQSR</sequence>
<evidence type="ECO:0000313" key="2">
    <source>
        <dbReference type="Proteomes" id="UP001317629"/>
    </source>
</evidence>
<accession>A0ABM8E8B5</accession>
<dbReference type="EMBL" id="AP027142">
    <property type="protein sequence ID" value="BDV34074.1"/>
    <property type="molecule type" value="Genomic_DNA"/>
</dbReference>
<keyword evidence="2" id="KW-1185">Reference proteome</keyword>
<organism evidence="1 2">
    <name type="scientific">Methylocystis iwaonis</name>
    <dbReference type="NCBI Taxonomy" id="2885079"/>
    <lineage>
        <taxon>Bacteria</taxon>
        <taxon>Pseudomonadati</taxon>
        <taxon>Pseudomonadota</taxon>
        <taxon>Alphaproteobacteria</taxon>
        <taxon>Hyphomicrobiales</taxon>
        <taxon>Methylocystaceae</taxon>
        <taxon>Methylocystis</taxon>
    </lineage>
</organism>
<reference evidence="1 2" key="1">
    <citation type="journal article" date="2023" name="Int. J. Syst. Evol. Microbiol.">
        <title>Methylocystis iwaonis sp. nov., a type II methane-oxidizing bacterium from surface soil of a rice paddy field in Japan, and emended description of the genus Methylocystis (ex Whittenbury et al. 1970) Bowman et al. 1993.</title>
        <authorList>
            <person name="Kaise H."/>
            <person name="Sawadogo J.B."/>
            <person name="Alam M.S."/>
            <person name="Ueno C."/>
            <person name="Dianou D."/>
            <person name="Shinjo R."/>
            <person name="Asakawa S."/>
        </authorList>
    </citation>
    <scope>NUCLEOTIDE SEQUENCE [LARGE SCALE GENOMIC DNA]</scope>
    <source>
        <strain evidence="1 2">SS37A-Re</strain>
    </source>
</reference>
<proteinExistence type="predicted"/>
<dbReference type="RefSeq" id="WP_281931691.1">
    <property type="nucleotide sequence ID" value="NZ_AP027142.1"/>
</dbReference>